<dbReference type="AlphaFoldDB" id="A0AAP0K1C3"/>
<protein>
    <submittedName>
        <fullName evidence="1">Uncharacterized protein</fullName>
    </submittedName>
</protein>
<gene>
    <name evidence="1" type="ORF">Syun_012728</name>
</gene>
<sequence>MDLEANRRILKRKENCLRVTWIRWLTRRSQIGPRWLLHLRLLTCHLRIGLNTLSVIQHTATHILRQTVRHPITASRGLCRRCMCPFAGRRHCSSFVLETITVCLRPLPPLFITAMETIVVCLCPLPPSGCAAPPLFAALCRCLENHHCLPSPAAAVQPSPMFVIASLKRTYKVWNASLEWQRAGIGYELRAFEAKLQRRRQELTQATPNQTVDDEAVYYNVVGECPKGQVYGLGSLGGKNRRYADPGASTSQLPEMVPRSKFDSVAKQLR</sequence>
<keyword evidence="2" id="KW-1185">Reference proteome</keyword>
<evidence type="ECO:0000313" key="1">
    <source>
        <dbReference type="EMBL" id="KAK9143328.1"/>
    </source>
</evidence>
<dbReference type="EMBL" id="JBBNAF010000005">
    <property type="protein sequence ID" value="KAK9143328.1"/>
    <property type="molecule type" value="Genomic_DNA"/>
</dbReference>
<comment type="caution">
    <text evidence="1">The sequence shown here is derived from an EMBL/GenBank/DDBJ whole genome shotgun (WGS) entry which is preliminary data.</text>
</comment>
<evidence type="ECO:0000313" key="2">
    <source>
        <dbReference type="Proteomes" id="UP001420932"/>
    </source>
</evidence>
<name>A0AAP0K1C3_9MAGN</name>
<reference evidence="1 2" key="1">
    <citation type="submission" date="2024-01" db="EMBL/GenBank/DDBJ databases">
        <title>Genome assemblies of Stephania.</title>
        <authorList>
            <person name="Yang L."/>
        </authorList>
    </citation>
    <scope>NUCLEOTIDE SEQUENCE [LARGE SCALE GENOMIC DNA]</scope>
    <source>
        <strain evidence="1">YNDBR</strain>
        <tissue evidence="1">Leaf</tissue>
    </source>
</reference>
<proteinExistence type="predicted"/>
<organism evidence="1 2">
    <name type="scientific">Stephania yunnanensis</name>
    <dbReference type="NCBI Taxonomy" id="152371"/>
    <lineage>
        <taxon>Eukaryota</taxon>
        <taxon>Viridiplantae</taxon>
        <taxon>Streptophyta</taxon>
        <taxon>Embryophyta</taxon>
        <taxon>Tracheophyta</taxon>
        <taxon>Spermatophyta</taxon>
        <taxon>Magnoliopsida</taxon>
        <taxon>Ranunculales</taxon>
        <taxon>Menispermaceae</taxon>
        <taxon>Menispermoideae</taxon>
        <taxon>Cissampelideae</taxon>
        <taxon>Stephania</taxon>
    </lineage>
</organism>
<accession>A0AAP0K1C3</accession>
<dbReference type="Proteomes" id="UP001420932">
    <property type="component" value="Unassembled WGS sequence"/>
</dbReference>